<dbReference type="OrthoDB" id="9792068at2"/>
<evidence type="ECO:0000313" key="8">
    <source>
        <dbReference type="EMBL" id="PPK49495.1"/>
    </source>
</evidence>
<dbReference type="Pfam" id="PF00460">
    <property type="entry name" value="Flg_bb_rod"/>
    <property type="match status" value="1"/>
</dbReference>
<dbReference type="Proteomes" id="UP000239863">
    <property type="component" value="Unassembled WGS sequence"/>
</dbReference>
<dbReference type="PIRSF" id="PIRSF002889">
    <property type="entry name" value="Rod_FlgB"/>
    <property type="match status" value="1"/>
</dbReference>
<dbReference type="STRING" id="37659.GCA_000703125_02801"/>
<dbReference type="EMBL" id="PTIS01000001">
    <property type="protein sequence ID" value="PPK49495.1"/>
    <property type="molecule type" value="Genomic_DNA"/>
</dbReference>
<evidence type="ECO:0000256" key="4">
    <source>
        <dbReference type="ARBA" id="ARBA00023143"/>
    </source>
</evidence>
<dbReference type="AlphaFoldDB" id="A0A2S6G144"/>
<proteinExistence type="inferred from homology"/>
<keyword evidence="8" id="KW-0966">Cell projection</keyword>
<name>A0A2S6G144_9CLOT</name>
<comment type="subcellular location">
    <subcellularLocation>
        <location evidence="1 6">Bacterial flagellum basal body</location>
    </subcellularLocation>
</comment>
<evidence type="ECO:0000259" key="7">
    <source>
        <dbReference type="Pfam" id="PF00460"/>
    </source>
</evidence>
<dbReference type="NCBIfam" id="NF009266">
    <property type="entry name" value="PRK12623.1"/>
    <property type="match status" value="1"/>
</dbReference>
<evidence type="ECO:0000256" key="5">
    <source>
        <dbReference type="ARBA" id="ARBA00024934"/>
    </source>
</evidence>
<evidence type="ECO:0000256" key="1">
    <source>
        <dbReference type="ARBA" id="ARBA00004117"/>
    </source>
</evidence>
<dbReference type="InterPro" id="IPR001444">
    <property type="entry name" value="Flag_bb_rod_N"/>
</dbReference>
<protein>
    <recommendedName>
        <fullName evidence="3 6">Flagellar basal body rod protein FlgB</fullName>
    </recommendedName>
</protein>
<comment type="similarity">
    <text evidence="2 6">Belongs to the flagella basal body rod proteins family.</text>
</comment>
<evidence type="ECO:0000313" key="9">
    <source>
        <dbReference type="Proteomes" id="UP000239863"/>
    </source>
</evidence>
<sequence>MKSSLIPEERSYNMLKKSLDASSIRGKTIANNIANINTKGYKKYQVKFEETLNESFNEFKLKTTHEKHINNGRNYGDIEVVQDQSSSMREDGNNVDIENEKVNQAANTLMYNTLVSQANSKLSNLRYVITGGGR</sequence>
<dbReference type="InterPro" id="IPR006300">
    <property type="entry name" value="FlgB"/>
</dbReference>
<dbReference type="NCBIfam" id="TIGR01396">
    <property type="entry name" value="FlgB"/>
    <property type="match status" value="1"/>
</dbReference>
<feature type="domain" description="Flagellar basal body rod protein N-terminal" evidence="7">
    <location>
        <begin position="21"/>
        <end position="42"/>
    </location>
</feature>
<evidence type="ECO:0000256" key="6">
    <source>
        <dbReference type="PIRNR" id="PIRNR002889"/>
    </source>
</evidence>
<comment type="caution">
    <text evidence="8">The sequence shown here is derived from an EMBL/GenBank/DDBJ whole genome shotgun (WGS) entry which is preliminary data.</text>
</comment>
<dbReference type="GeneID" id="75091602"/>
<keyword evidence="8" id="KW-0282">Flagellum</keyword>
<evidence type="ECO:0000256" key="2">
    <source>
        <dbReference type="ARBA" id="ARBA00009677"/>
    </source>
</evidence>
<reference evidence="8 9" key="1">
    <citation type="submission" date="2018-02" db="EMBL/GenBank/DDBJ databases">
        <title>Genomic Encyclopedia of Archaeal and Bacterial Type Strains, Phase II (KMG-II): from individual species to whole genera.</title>
        <authorList>
            <person name="Goeker M."/>
        </authorList>
    </citation>
    <scope>NUCLEOTIDE SEQUENCE [LARGE SCALE GENOMIC DNA]</scope>
    <source>
        <strain evidence="8 9">DSM 15099</strain>
    </source>
</reference>
<comment type="function">
    <text evidence="5 6">Structural component of flagellum, the bacterial motility apparatus. Part of the rod structure of flagellar basal body.</text>
</comment>
<keyword evidence="8" id="KW-0969">Cilium</keyword>
<accession>A0A2S6G144</accession>
<evidence type="ECO:0000256" key="3">
    <source>
        <dbReference type="ARBA" id="ARBA00014376"/>
    </source>
</evidence>
<keyword evidence="4 6" id="KW-0975">Bacterial flagellum</keyword>
<dbReference type="GO" id="GO:0071973">
    <property type="term" value="P:bacterial-type flagellum-dependent cell motility"/>
    <property type="evidence" value="ECO:0007669"/>
    <property type="project" value="InterPro"/>
</dbReference>
<organism evidence="8 9">
    <name type="scientific">Clostridium algidicarnis DSM 15099</name>
    <dbReference type="NCBI Taxonomy" id="1121295"/>
    <lineage>
        <taxon>Bacteria</taxon>
        <taxon>Bacillati</taxon>
        <taxon>Bacillota</taxon>
        <taxon>Clostridia</taxon>
        <taxon>Eubacteriales</taxon>
        <taxon>Clostridiaceae</taxon>
        <taxon>Clostridium</taxon>
    </lineage>
</organism>
<dbReference type="GO" id="GO:0030694">
    <property type="term" value="C:bacterial-type flagellum basal body, rod"/>
    <property type="evidence" value="ECO:0007669"/>
    <property type="project" value="InterPro"/>
</dbReference>
<dbReference type="RefSeq" id="WP_035794453.1">
    <property type="nucleotide sequence ID" value="NZ_PTIS01000001.1"/>
</dbReference>
<comment type="subunit">
    <text evidence="6">The basal body constitutes a major portion of the flagellar organelle and consists of a number of rings mounted on a central rod.</text>
</comment>
<gene>
    <name evidence="8" type="ORF">BD821_101156</name>
</gene>